<keyword evidence="8 9" id="KW-0413">Isomerase</keyword>
<comment type="caution">
    <text evidence="11">The sequence shown here is derived from an EMBL/GenBank/DDBJ whole genome shotgun (WGS) entry which is preliminary data.</text>
</comment>
<dbReference type="InterPro" id="IPR011060">
    <property type="entry name" value="RibuloseP-bd_barrel"/>
</dbReference>
<organism evidence="11 12">
    <name type="scientific">Sphingomonas yantingensis</name>
    <dbReference type="NCBI Taxonomy" id="1241761"/>
    <lineage>
        <taxon>Bacteria</taxon>
        <taxon>Pseudomonadati</taxon>
        <taxon>Pseudomonadota</taxon>
        <taxon>Alphaproteobacteria</taxon>
        <taxon>Sphingomonadales</taxon>
        <taxon>Sphingomonadaceae</taxon>
        <taxon>Sphingomonas</taxon>
    </lineage>
</organism>
<dbReference type="PANTHER" id="PTHR42894:SF1">
    <property type="entry name" value="N-(5'-PHOSPHORIBOSYL)ANTHRANILATE ISOMERASE"/>
    <property type="match status" value="1"/>
</dbReference>
<dbReference type="SUPFAM" id="SSF51366">
    <property type="entry name" value="Ribulose-phoshate binding barrel"/>
    <property type="match status" value="1"/>
</dbReference>
<dbReference type="Pfam" id="PF00697">
    <property type="entry name" value="PRAI"/>
    <property type="match status" value="1"/>
</dbReference>
<evidence type="ECO:0000256" key="1">
    <source>
        <dbReference type="ARBA" id="ARBA00001164"/>
    </source>
</evidence>
<accession>A0A7W9EIM3</accession>
<keyword evidence="7 9" id="KW-0057">Aromatic amino acid biosynthesis</keyword>
<comment type="catalytic activity">
    <reaction evidence="1 9">
        <text>N-(5-phospho-beta-D-ribosyl)anthranilate = 1-(2-carboxyphenylamino)-1-deoxy-D-ribulose 5-phosphate</text>
        <dbReference type="Rhea" id="RHEA:21540"/>
        <dbReference type="ChEBI" id="CHEBI:18277"/>
        <dbReference type="ChEBI" id="CHEBI:58613"/>
        <dbReference type="EC" id="5.3.1.24"/>
    </reaction>
</comment>
<dbReference type="GO" id="GO:0000162">
    <property type="term" value="P:L-tryptophan biosynthetic process"/>
    <property type="evidence" value="ECO:0007669"/>
    <property type="project" value="UniProtKB-UniRule"/>
</dbReference>
<sequence length="207" mass="21651">MAINAGADALGLVARMPSGPGPIADELIASIAAMVPPPVSTFLLTSETRAADIADHIGATNPTTVQIVSHIDPAESLRLARLAPHVRRVQVIHVEGEDALDLIPRYSPHVHAFLLDSGRPGAVVPELGGTGRAHDWAISARFVQASKRPVFLAGGLNPSNVGDAIRQVRPYALDLCSGVRSDGVLDQEKLASFVEAVRIADAATSPT</sequence>
<evidence type="ECO:0000256" key="7">
    <source>
        <dbReference type="ARBA" id="ARBA00023141"/>
    </source>
</evidence>
<reference evidence="11 12" key="1">
    <citation type="submission" date="2020-08" db="EMBL/GenBank/DDBJ databases">
        <title>Genomic Encyclopedia of Type Strains, Phase IV (KMG-IV): sequencing the most valuable type-strain genomes for metagenomic binning, comparative biology and taxonomic classification.</title>
        <authorList>
            <person name="Goeker M."/>
        </authorList>
    </citation>
    <scope>NUCLEOTIDE SEQUENCE [LARGE SCALE GENOMIC DNA]</scope>
    <source>
        <strain evidence="11 12">DSM 27244</strain>
    </source>
</reference>
<comment type="pathway">
    <text evidence="2 9">Amino-acid biosynthesis; L-tryptophan biosynthesis; L-tryptophan from chorismate: step 3/5.</text>
</comment>
<proteinExistence type="inferred from homology"/>
<dbReference type="PANTHER" id="PTHR42894">
    <property type="entry name" value="N-(5'-PHOSPHORIBOSYL)ANTHRANILATE ISOMERASE"/>
    <property type="match status" value="1"/>
</dbReference>
<evidence type="ECO:0000256" key="5">
    <source>
        <dbReference type="ARBA" id="ARBA00022605"/>
    </source>
</evidence>
<dbReference type="GO" id="GO:0004640">
    <property type="term" value="F:phosphoribosylanthranilate isomerase activity"/>
    <property type="evidence" value="ECO:0007669"/>
    <property type="project" value="UniProtKB-UniRule"/>
</dbReference>
<dbReference type="InterPro" id="IPR044643">
    <property type="entry name" value="TrpF_fam"/>
</dbReference>
<protein>
    <recommendedName>
        <fullName evidence="4 9">N-(5'-phosphoribosyl)anthranilate isomerase</fullName>
        <shortName evidence="9">PRAI</shortName>
        <ecNumber evidence="3 9">5.3.1.24</ecNumber>
    </recommendedName>
</protein>
<name>A0A7W9EIM3_9SPHN</name>
<keyword evidence="12" id="KW-1185">Reference proteome</keyword>
<gene>
    <name evidence="9" type="primary">trpF</name>
    <name evidence="11" type="ORF">FHR19_002709</name>
</gene>
<dbReference type="CDD" id="cd00405">
    <property type="entry name" value="PRAI"/>
    <property type="match status" value="1"/>
</dbReference>
<comment type="similarity">
    <text evidence="9">Belongs to the TrpF family.</text>
</comment>
<dbReference type="InterPro" id="IPR001240">
    <property type="entry name" value="PRAI_dom"/>
</dbReference>
<dbReference type="EMBL" id="JACIJJ010000004">
    <property type="protein sequence ID" value="MBB5699343.1"/>
    <property type="molecule type" value="Genomic_DNA"/>
</dbReference>
<keyword evidence="5 9" id="KW-0028">Amino-acid biosynthesis</keyword>
<dbReference type="Gene3D" id="3.20.20.70">
    <property type="entry name" value="Aldolase class I"/>
    <property type="match status" value="1"/>
</dbReference>
<evidence type="ECO:0000256" key="4">
    <source>
        <dbReference type="ARBA" id="ARBA00022272"/>
    </source>
</evidence>
<evidence type="ECO:0000259" key="10">
    <source>
        <dbReference type="Pfam" id="PF00697"/>
    </source>
</evidence>
<evidence type="ECO:0000313" key="11">
    <source>
        <dbReference type="EMBL" id="MBB5699343.1"/>
    </source>
</evidence>
<evidence type="ECO:0000256" key="6">
    <source>
        <dbReference type="ARBA" id="ARBA00022822"/>
    </source>
</evidence>
<dbReference type="UniPathway" id="UPA00035">
    <property type="reaction ID" value="UER00042"/>
</dbReference>
<dbReference type="Proteomes" id="UP000557739">
    <property type="component" value="Unassembled WGS sequence"/>
</dbReference>
<evidence type="ECO:0000256" key="8">
    <source>
        <dbReference type="ARBA" id="ARBA00023235"/>
    </source>
</evidence>
<dbReference type="InterPro" id="IPR013785">
    <property type="entry name" value="Aldolase_TIM"/>
</dbReference>
<evidence type="ECO:0000256" key="9">
    <source>
        <dbReference type="HAMAP-Rule" id="MF_00135"/>
    </source>
</evidence>
<evidence type="ECO:0000256" key="3">
    <source>
        <dbReference type="ARBA" id="ARBA00012572"/>
    </source>
</evidence>
<evidence type="ECO:0000313" key="12">
    <source>
        <dbReference type="Proteomes" id="UP000557739"/>
    </source>
</evidence>
<evidence type="ECO:0000256" key="2">
    <source>
        <dbReference type="ARBA" id="ARBA00004664"/>
    </source>
</evidence>
<keyword evidence="6 9" id="KW-0822">Tryptophan biosynthesis</keyword>
<feature type="domain" description="N-(5'phosphoribosyl) anthranilate isomerase (PRAI)" evidence="10">
    <location>
        <begin position="78"/>
        <end position="195"/>
    </location>
</feature>
<dbReference type="AlphaFoldDB" id="A0A7W9EIM3"/>
<dbReference type="EC" id="5.3.1.24" evidence="3 9"/>
<dbReference type="HAMAP" id="MF_00135">
    <property type="entry name" value="PRAI"/>
    <property type="match status" value="1"/>
</dbReference>